<dbReference type="SUPFAM" id="SSF51905">
    <property type="entry name" value="FAD/NAD(P)-binding domain"/>
    <property type="match status" value="1"/>
</dbReference>
<dbReference type="PANTHER" id="PTHR11552:SF147">
    <property type="entry name" value="CHOLINE DEHYDROGENASE, MITOCHONDRIAL"/>
    <property type="match status" value="1"/>
</dbReference>
<organism evidence="6 7">
    <name type="scientific">Aspergillus granulosus</name>
    <dbReference type="NCBI Taxonomy" id="176169"/>
    <lineage>
        <taxon>Eukaryota</taxon>
        <taxon>Fungi</taxon>
        <taxon>Dikarya</taxon>
        <taxon>Ascomycota</taxon>
        <taxon>Pezizomycotina</taxon>
        <taxon>Eurotiomycetes</taxon>
        <taxon>Eurotiomycetidae</taxon>
        <taxon>Eurotiales</taxon>
        <taxon>Aspergillaceae</taxon>
        <taxon>Aspergillus</taxon>
        <taxon>Aspergillus subgen. Nidulantes</taxon>
    </lineage>
</organism>
<dbReference type="Proteomes" id="UP001610334">
    <property type="component" value="Unassembled WGS sequence"/>
</dbReference>
<dbReference type="PROSITE" id="PS51257">
    <property type="entry name" value="PROKAR_LIPOPROTEIN"/>
    <property type="match status" value="1"/>
</dbReference>
<dbReference type="Gene3D" id="3.50.50.60">
    <property type="entry name" value="FAD/NAD(P)-binding domain"/>
    <property type="match status" value="1"/>
</dbReference>
<evidence type="ECO:0000256" key="2">
    <source>
        <dbReference type="ARBA" id="ARBA00010790"/>
    </source>
</evidence>
<evidence type="ECO:0000259" key="5">
    <source>
        <dbReference type="PROSITE" id="PS00624"/>
    </source>
</evidence>
<dbReference type="PIRSF" id="PIRSF000137">
    <property type="entry name" value="Alcohol_oxidase"/>
    <property type="match status" value="1"/>
</dbReference>
<comment type="similarity">
    <text evidence="2">Belongs to the GMC oxidoreductase family.</text>
</comment>
<comment type="caution">
    <text evidence="6">The sequence shown here is derived from an EMBL/GenBank/DDBJ whole genome shotgun (WGS) entry which is preliminary data.</text>
</comment>
<evidence type="ECO:0000313" key="7">
    <source>
        <dbReference type="Proteomes" id="UP001610334"/>
    </source>
</evidence>
<dbReference type="Pfam" id="PF05199">
    <property type="entry name" value="GMC_oxred_C"/>
    <property type="match status" value="1"/>
</dbReference>
<keyword evidence="3" id="KW-0285">Flavoprotein</keyword>
<name>A0ABR4HYF1_9EURO</name>
<reference evidence="6 7" key="1">
    <citation type="submission" date="2024-07" db="EMBL/GenBank/DDBJ databases">
        <title>Section-level genome sequencing and comparative genomics of Aspergillus sections Usti and Cavernicolus.</title>
        <authorList>
            <consortium name="Lawrence Berkeley National Laboratory"/>
            <person name="Nybo J.L."/>
            <person name="Vesth T.C."/>
            <person name="Theobald S."/>
            <person name="Frisvad J.C."/>
            <person name="Larsen T.O."/>
            <person name="Kjaerboelling I."/>
            <person name="Rothschild-Mancinelli K."/>
            <person name="Lyhne E.K."/>
            <person name="Kogle M.E."/>
            <person name="Barry K."/>
            <person name="Clum A."/>
            <person name="Na H."/>
            <person name="Ledsgaard L."/>
            <person name="Lin J."/>
            <person name="Lipzen A."/>
            <person name="Kuo A."/>
            <person name="Riley R."/>
            <person name="Mondo S."/>
            <person name="Labutti K."/>
            <person name="Haridas S."/>
            <person name="Pangalinan J."/>
            <person name="Salamov A.A."/>
            <person name="Simmons B.A."/>
            <person name="Magnuson J.K."/>
            <person name="Chen J."/>
            <person name="Drula E."/>
            <person name="Henrissat B."/>
            <person name="Wiebenga A."/>
            <person name="Lubbers R.J."/>
            <person name="Gomes A.C."/>
            <person name="Makela M.R."/>
            <person name="Stajich J."/>
            <person name="Grigoriev I.V."/>
            <person name="Mortensen U.H."/>
            <person name="De Vries R.P."/>
            <person name="Baker S.E."/>
            <person name="Andersen M.R."/>
        </authorList>
    </citation>
    <scope>NUCLEOTIDE SEQUENCE [LARGE SCALE GENOMIC DNA]</scope>
    <source>
        <strain evidence="6 7">CBS 588.65</strain>
    </source>
</reference>
<accession>A0ABR4HYF1</accession>
<proteinExistence type="inferred from homology"/>
<dbReference type="InterPro" id="IPR000172">
    <property type="entry name" value="GMC_OxRdtase_N"/>
</dbReference>
<evidence type="ECO:0000256" key="4">
    <source>
        <dbReference type="ARBA" id="ARBA00022827"/>
    </source>
</evidence>
<dbReference type="Pfam" id="PF00732">
    <property type="entry name" value="GMC_oxred_N"/>
    <property type="match status" value="1"/>
</dbReference>
<dbReference type="Gene3D" id="3.30.560.10">
    <property type="entry name" value="Glucose Oxidase, domain 3"/>
    <property type="match status" value="1"/>
</dbReference>
<dbReference type="InterPro" id="IPR036188">
    <property type="entry name" value="FAD/NAD-bd_sf"/>
</dbReference>
<keyword evidence="7" id="KW-1185">Reference proteome</keyword>
<dbReference type="PROSITE" id="PS00624">
    <property type="entry name" value="GMC_OXRED_2"/>
    <property type="match status" value="1"/>
</dbReference>
<dbReference type="EMBL" id="JBFXLT010000008">
    <property type="protein sequence ID" value="KAL2820124.1"/>
    <property type="molecule type" value="Genomic_DNA"/>
</dbReference>
<protein>
    <submittedName>
        <fullName evidence="6">Glucose-methanol-choline oxidoreductase</fullName>
    </submittedName>
</protein>
<sequence length="599" mass="64858">MLLRTITINDIQSSCFDYIIIGGGTSGCVLGARLASIPHVSVLLVEAGRDSGLAPDVLVPGKYVFQLDADKDGLWELPTVPQRHLNGRVITFLRGKQMGGTSAINYMALARGPAADYDAWADMVGDDAWRWENILPLMKDLEDFNPQLPSGFEGYASPRPEHHGKGGPLKVGFGQVMVPGVETFFKACLDAGIPVCLDNNSGDPVGVGLAQFNVRHGERSYAANAFLPNARRMDLTNLTVVTNTECDRVVIKEGKAVGVDLFDKVSSKTAYIACNKEVIVCAGTLATPKVLMLSGIGPKRLLEKQCIPVQVDSPGCGQNMLDHTILTTEYEVDDRIPAHNQIFLDHDLLTAAEAEYAQSRTGPLAMYGSSGSVAFPKIPAMYNSKEFHDLDPSTKDFLLEASRPSAEIWLGSGPAAYSGPVGPKDSYITHEMLLQNNLSRGSVVIASKNPRDLPVIDPNFLSHPFDKRIAIETVRMALKIAQAAAYRGIIRRMVHGPNIDVFSAPALAISDDILLEFIKENLGQGYHSVGTCKMGRPGEPAAVVDARFKVIGVENLRVADLSVCPILTSNHTQINAYLIGEVCARQIIQEEGARRLAKL</sequence>
<evidence type="ECO:0000256" key="1">
    <source>
        <dbReference type="ARBA" id="ARBA00001974"/>
    </source>
</evidence>
<keyword evidence="4" id="KW-0274">FAD</keyword>
<evidence type="ECO:0000256" key="3">
    <source>
        <dbReference type="ARBA" id="ARBA00022630"/>
    </source>
</evidence>
<dbReference type="SUPFAM" id="SSF54373">
    <property type="entry name" value="FAD-linked reductases, C-terminal domain"/>
    <property type="match status" value="1"/>
</dbReference>
<dbReference type="InterPro" id="IPR007867">
    <property type="entry name" value="GMC_OxRtase_C"/>
</dbReference>
<feature type="domain" description="Glucose-methanol-choline oxidoreductase N-terminal" evidence="5">
    <location>
        <begin position="283"/>
        <end position="297"/>
    </location>
</feature>
<gene>
    <name evidence="6" type="ORF">BJX63DRAFT_445023</name>
</gene>
<dbReference type="PANTHER" id="PTHR11552">
    <property type="entry name" value="GLUCOSE-METHANOL-CHOLINE GMC OXIDOREDUCTASE"/>
    <property type="match status" value="1"/>
</dbReference>
<comment type="cofactor">
    <cofactor evidence="1">
        <name>FAD</name>
        <dbReference type="ChEBI" id="CHEBI:57692"/>
    </cofactor>
</comment>
<evidence type="ECO:0000313" key="6">
    <source>
        <dbReference type="EMBL" id="KAL2820124.1"/>
    </source>
</evidence>
<dbReference type="InterPro" id="IPR012132">
    <property type="entry name" value="GMC_OxRdtase"/>
</dbReference>